<dbReference type="Gene3D" id="1.20.5.4130">
    <property type="match status" value="1"/>
</dbReference>
<dbReference type="Gene3D" id="1.10.10.10">
    <property type="entry name" value="Winged helix-like DNA-binding domain superfamily/Winged helix DNA-binding domain"/>
    <property type="match status" value="1"/>
</dbReference>
<dbReference type="InterPro" id="IPR036388">
    <property type="entry name" value="WH-like_DNA-bd_sf"/>
</dbReference>
<dbReference type="AlphaFoldDB" id="A0A2P5BQY6"/>
<keyword evidence="2" id="KW-0677">Repeat</keyword>
<dbReference type="EMBL" id="JXTC01000477">
    <property type="protein sequence ID" value="PON51175.1"/>
    <property type="molecule type" value="Genomic_DNA"/>
</dbReference>
<dbReference type="GO" id="GO:0043531">
    <property type="term" value="F:ADP binding"/>
    <property type="evidence" value="ECO:0007669"/>
    <property type="project" value="InterPro"/>
</dbReference>
<keyword evidence="4" id="KW-0611">Plant defense</keyword>
<gene>
    <name evidence="11" type="ORF">TorRG33x02_311890</name>
</gene>
<evidence type="ECO:0000259" key="8">
    <source>
        <dbReference type="Pfam" id="PF18052"/>
    </source>
</evidence>
<evidence type="ECO:0000256" key="5">
    <source>
        <dbReference type="ARBA" id="ARBA00022840"/>
    </source>
</evidence>
<dbReference type="InterPro" id="IPR027417">
    <property type="entry name" value="P-loop_NTPase"/>
</dbReference>
<organism evidence="11 12">
    <name type="scientific">Trema orientale</name>
    <name type="common">Charcoal tree</name>
    <name type="synonym">Celtis orientalis</name>
    <dbReference type="NCBI Taxonomy" id="63057"/>
    <lineage>
        <taxon>Eukaryota</taxon>
        <taxon>Viridiplantae</taxon>
        <taxon>Streptophyta</taxon>
        <taxon>Embryophyta</taxon>
        <taxon>Tracheophyta</taxon>
        <taxon>Spermatophyta</taxon>
        <taxon>Magnoliopsida</taxon>
        <taxon>eudicotyledons</taxon>
        <taxon>Gunneridae</taxon>
        <taxon>Pentapetalae</taxon>
        <taxon>rosids</taxon>
        <taxon>fabids</taxon>
        <taxon>Rosales</taxon>
        <taxon>Cannabaceae</taxon>
        <taxon>Trema</taxon>
    </lineage>
</organism>
<dbReference type="GO" id="GO:0006952">
    <property type="term" value="P:defense response"/>
    <property type="evidence" value="ECO:0007669"/>
    <property type="project" value="UniProtKB-KW"/>
</dbReference>
<feature type="domain" description="NB-ARC" evidence="7">
    <location>
        <begin position="185"/>
        <end position="359"/>
    </location>
</feature>
<dbReference type="InParanoid" id="A0A2P5BQY6"/>
<dbReference type="OrthoDB" id="1179148at2759"/>
<dbReference type="Pfam" id="PF18052">
    <property type="entry name" value="Rx_N"/>
    <property type="match status" value="1"/>
</dbReference>
<dbReference type="Gene3D" id="3.80.10.10">
    <property type="entry name" value="Ribonuclease Inhibitor"/>
    <property type="match status" value="2"/>
</dbReference>
<dbReference type="InterPro" id="IPR058922">
    <property type="entry name" value="WHD_DRP"/>
</dbReference>
<dbReference type="PROSITE" id="PS51450">
    <property type="entry name" value="LRR"/>
    <property type="match status" value="1"/>
</dbReference>
<keyword evidence="3" id="KW-0547">Nucleotide-binding</keyword>
<evidence type="ECO:0000256" key="3">
    <source>
        <dbReference type="ARBA" id="ARBA00022741"/>
    </source>
</evidence>
<evidence type="ECO:0000256" key="1">
    <source>
        <dbReference type="ARBA" id="ARBA00022614"/>
    </source>
</evidence>
<dbReference type="Pfam" id="PF00931">
    <property type="entry name" value="NB-ARC"/>
    <property type="match status" value="1"/>
</dbReference>
<keyword evidence="1" id="KW-0433">Leucine-rich repeat</keyword>
<dbReference type="Gene3D" id="1.10.8.430">
    <property type="entry name" value="Helical domain of apoptotic protease-activating factors"/>
    <property type="match status" value="1"/>
</dbReference>
<dbReference type="InterPro" id="IPR001611">
    <property type="entry name" value="Leu-rich_rpt"/>
</dbReference>
<name>A0A2P5BQY6_TREOI</name>
<keyword evidence="5" id="KW-0067">ATP-binding</keyword>
<dbReference type="InterPro" id="IPR056789">
    <property type="entry name" value="LRR_R13L1-DRL21"/>
</dbReference>
<dbReference type="InterPro" id="IPR002182">
    <property type="entry name" value="NB-ARC"/>
</dbReference>
<feature type="region of interest" description="Disordered" evidence="6">
    <location>
        <begin position="157"/>
        <end position="181"/>
    </location>
</feature>
<sequence length="1094" mass="124180">MAEVVVAGALLSAAFETLFQRLTSPELLTFIRGKKSIDDDQLKELNIKLRRASVLLNDAEERQLQEPAVREWLDDLKDVIYRAQDLVDDIDDEEARFMKERKFKTNMSFRKKMKYKIISSIPKSDKTVNGEIAKILKGLNLLLENEVGRGLKVEDAHENSTTVGGSSKRQPAPWPHERQVHGRNADKEEIMELLLSNDVWGGKIGVLPVVGMGGLGKTTLAQLVYGDSRLKEHHFGLKAWVTVSTDFDIFRIMKIILKQVSPGSRHDSEEPTASQLALNEALKDKKFLIVLDDVWDEDYNNWNVLRSTFGFGTCESRVIVTTRSNTVALNVKTGPIYELQQVSNDHCWQIFVDHAFDGDLNADQRLQDIGRRLVEKCRGLPLAITSLGGLLRSEKDPKKWESILKNHAWKTNKILPSLWLSYSYLPSQLKQCFAYCSVLPKDYEFEKNEIILLWMAEGFLQSDQKEKQMEEVGEEYFNNLISRSLFQRSSTSYKETFVVHDLLHDLAMFVSSQFCFAVDDNKKLKFLTSKIRHLSYNLVSKDCDHDSLRTCLSSKAKHLRTFIGLAQSYGVDRYSLGAGESSPGDELVEEVLAAGRYLRVFSTIASSLPYSLSNLKHLRYLNLSNSGIQEIPGSDCTLYNLQILLLSNCRKLTSLPSDTGRLINLRHLETSRTSLVEMPPQMGNLKQLQTLPEFILSENDHSSSIKELGELQQLVGQLCISGLQNVNNVEDVLKADLKGKKNLSKLVLKWRGDQTIDIRREQYDKVLDALQPHKNLERLDIYEYPGSKFPSWVGNSEFSNILSMRLYDNKYCCSLPPLGQLPFLRDLFIENFHGLETIGAEFYGNICSGCIPFPSLESLTIESMPKLNKLLFIGNDKEGGCYPRLKHLRLVDCPNATGSLLPDSHKIVRLYVRDCYKFMESLSLNHYPSLEELTLCSCDSLKSLPLDYFPRLRRLALWHCENLESLTFPDETSTAAVLQSLNSLELVACYNLRSIPQHMHRLLPSLAVLEIYRCPEIEPFSKGGLPSTLETLTIYDCNKLVAQHGHWGLEGLTSLRTLDINDCKGVLDSFPARSLPVSLTSFRFHGTPRLQKLE</sequence>
<dbReference type="InterPro" id="IPR041118">
    <property type="entry name" value="Rx_N"/>
</dbReference>
<dbReference type="FunFam" id="1.10.10.10:FF:000322">
    <property type="entry name" value="Probable disease resistance protein At1g63360"/>
    <property type="match status" value="1"/>
</dbReference>
<dbReference type="SUPFAM" id="SSF52058">
    <property type="entry name" value="L domain-like"/>
    <property type="match status" value="2"/>
</dbReference>
<dbReference type="SUPFAM" id="SSF52540">
    <property type="entry name" value="P-loop containing nucleoside triphosphate hydrolases"/>
    <property type="match status" value="1"/>
</dbReference>
<evidence type="ECO:0000259" key="7">
    <source>
        <dbReference type="Pfam" id="PF00931"/>
    </source>
</evidence>
<dbReference type="GO" id="GO:0005524">
    <property type="term" value="F:ATP binding"/>
    <property type="evidence" value="ECO:0007669"/>
    <property type="project" value="UniProtKB-KW"/>
</dbReference>
<dbReference type="PANTHER" id="PTHR36766:SF40">
    <property type="entry name" value="DISEASE RESISTANCE PROTEIN RGA3"/>
    <property type="match status" value="1"/>
</dbReference>
<dbReference type="PRINTS" id="PR00364">
    <property type="entry name" value="DISEASERSIST"/>
</dbReference>
<protein>
    <submittedName>
        <fullName evidence="11">LRR domain containing protein</fullName>
    </submittedName>
</protein>
<proteinExistence type="predicted"/>
<evidence type="ECO:0000256" key="6">
    <source>
        <dbReference type="SAM" id="MobiDB-lite"/>
    </source>
</evidence>
<dbReference type="Gene3D" id="3.40.50.300">
    <property type="entry name" value="P-loop containing nucleotide triphosphate hydrolases"/>
    <property type="match status" value="1"/>
</dbReference>
<dbReference type="GO" id="GO:0051707">
    <property type="term" value="P:response to other organism"/>
    <property type="evidence" value="ECO:0007669"/>
    <property type="project" value="UniProtKB-ARBA"/>
</dbReference>
<comment type="caution">
    <text evidence="11">The sequence shown here is derived from an EMBL/GenBank/DDBJ whole genome shotgun (WGS) entry which is preliminary data.</text>
</comment>
<dbReference type="Proteomes" id="UP000237000">
    <property type="component" value="Unassembled WGS sequence"/>
</dbReference>
<accession>A0A2P5BQY6</accession>
<dbReference type="InterPro" id="IPR032675">
    <property type="entry name" value="LRR_dom_sf"/>
</dbReference>
<evidence type="ECO:0000256" key="2">
    <source>
        <dbReference type="ARBA" id="ARBA00022737"/>
    </source>
</evidence>
<reference evidence="12" key="1">
    <citation type="submission" date="2016-06" db="EMBL/GenBank/DDBJ databases">
        <title>Parallel loss of symbiosis genes in relatives of nitrogen-fixing non-legume Parasponia.</title>
        <authorList>
            <person name="Van Velzen R."/>
            <person name="Holmer R."/>
            <person name="Bu F."/>
            <person name="Rutten L."/>
            <person name="Van Zeijl A."/>
            <person name="Liu W."/>
            <person name="Santuari L."/>
            <person name="Cao Q."/>
            <person name="Sharma T."/>
            <person name="Shen D."/>
            <person name="Roswanjaya Y."/>
            <person name="Wardhani T."/>
            <person name="Kalhor M.S."/>
            <person name="Jansen J."/>
            <person name="Van den Hoogen J."/>
            <person name="Gungor B."/>
            <person name="Hartog M."/>
            <person name="Hontelez J."/>
            <person name="Verver J."/>
            <person name="Yang W.-C."/>
            <person name="Schijlen E."/>
            <person name="Repin R."/>
            <person name="Schilthuizen M."/>
            <person name="Schranz E."/>
            <person name="Heidstra R."/>
            <person name="Miyata K."/>
            <person name="Fedorova E."/>
            <person name="Kohlen W."/>
            <person name="Bisseling T."/>
            <person name="Smit S."/>
            <person name="Geurts R."/>
        </authorList>
    </citation>
    <scope>NUCLEOTIDE SEQUENCE [LARGE SCALE GENOMIC DNA]</scope>
    <source>
        <strain evidence="12">cv. RG33-2</strain>
    </source>
</reference>
<keyword evidence="12" id="KW-1185">Reference proteome</keyword>
<dbReference type="PANTHER" id="PTHR36766">
    <property type="entry name" value="PLANT BROAD-SPECTRUM MILDEW RESISTANCE PROTEIN RPW8"/>
    <property type="match status" value="1"/>
</dbReference>
<evidence type="ECO:0000259" key="10">
    <source>
        <dbReference type="Pfam" id="PF25019"/>
    </source>
</evidence>
<evidence type="ECO:0000313" key="11">
    <source>
        <dbReference type="EMBL" id="PON51175.1"/>
    </source>
</evidence>
<feature type="compositionally biased region" description="Polar residues" evidence="6">
    <location>
        <begin position="159"/>
        <end position="169"/>
    </location>
</feature>
<dbReference type="Pfam" id="PF23559">
    <property type="entry name" value="WHD_DRP"/>
    <property type="match status" value="1"/>
</dbReference>
<dbReference type="Pfam" id="PF25019">
    <property type="entry name" value="LRR_R13L1-DRL21"/>
    <property type="match status" value="1"/>
</dbReference>
<evidence type="ECO:0000313" key="12">
    <source>
        <dbReference type="Proteomes" id="UP000237000"/>
    </source>
</evidence>
<feature type="domain" description="Disease resistance N-terminal" evidence="8">
    <location>
        <begin position="11"/>
        <end position="101"/>
    </location>
</feature>
<evidence type="ECO:0000256" key="4">
    <source>
        <dbReference type="ARBA" id="ARBA00022821"/>
    </source>
</evidence>
<dbReference type="InterPro" id="IPR042197">
    <property type="entry name" value="Apaf_helical"/>
</dbReference>
<feature type="domain" description="R13L1/DRL21-like LRR repeat region" evidence="10">
    <location>
        <begin position="705"/>
        <end position="831"/>
    </location>
</feature>
<evidence type="ECO:0000259" key="9">
    <source>
        <dbReference type="Pfam" id="PF23559"/>
    </source>
</evidence>
<feature type="domain" description="Disease resistance protein winged helix" evidence="9">
    <location>
        <begin position="439"/>
        <end position="507"/>
    </location>
</feature>